<dbReference type="EMBL" id="JBHFEH010000059">
    <property type="protein sequence ID" value="KAL2049687.1"/>
    <property type="molecule type" value="Genomic_DNA"/>
</dbReference>
<evidence type="ECO:0000313" key="2">
    <source>
        <dbReference type="EMBL" id="KAL2049687.1"/>
    </source>
</evidence>
<feature type="compositionally biased region" description="Polar residues" evidence="1">
    <location>
        <begin position="167"/>
        <end position="179"/>
    </location>
</feature>
<evidence type="ECO:0000256" key="1">
    <source>
        <dbReference type="SAM" id="MobiDB-lite"/>
    </source>
</evidence>
<name>A0ABR4AVJ9_9LECA</name>
<protein>
    <submittedName>
        <fullName evidence="2">Uncharacterized protein</fullName>
    </submittedName>
</protein>
<accession>A0ABR4AVJ9</accession>
<evidence type="ECO:0000313" key="3">
    <source>
        <dbReference type="Proteomes" id="UP001590951"/>
    </source>
</evidence>
<feature type="compositionally biased region" description="Acidic residues" evidence="1">
    <location>
        <begin position="101"/>
        <end position="111"/>
    </location>
</feature>
<gene>
    <name evidence="2" type="ORF">ABVK25_010028</name>
</gene>
<proteinExistence type="predicted"/>
<sequence length="210" mass="23725">MIALDSACKHVLKYAERPLLLLPEKALRREGSDQPRAQGRELKESSFTETYDWRHNYEAKKQAILEWTRDRNEAEEAAKAEAQVSEEAASKLTMMSPPPEPIDEPTTDDNTETNTTSSKALRVLKVRLIPKRWTSTTVTQLPTRAGGPLPTSNRFDFLAEDAEPANIHTTQRPPAQTGTKKTETEQDPQRQAPKKKHLPVRARCGERNTI</sequence>
<comment type="caution">
    <text evidence="2">The sequence shown here is derived from an EMBL/GenBank/DDBJ whole genome shotgun (WGS) entry which is preliminary data.</text>
</comment>
<keyword evidence="3" id="KW-1185">Reference proteome</keyword>
<feature type="region of interest" description="Disordered" evidence="1">
    <location>
        <begin position="71"/>
        <end position="118"/>
    </location>
</feature>
<dbReference type="Proteomes" id="UP001590951">
    <property type="component" value="Unassembled WGS sequence"/>
</dbReference>
<feature type="region of interest" description="Disordered" evidence="1">
    <location>
        <begin position="160"/>
        <end position="210"/>
    </location>
</feature>
<reference evidence="2 3" key="1">
    <citation type="submission" date="2024-09" db="EMBL/GenBank/DDBJ databases">
        <title>Rethinking Asexuality: The Enigmatic Case of Functional Sexual Genes in Lepraria (Stereocaulaceae).</title>
        <authorList>
            <person name="Doellman M."/>
            <person name="Sun Y."/>
            <person name="Barcenas-Pena A."/>
            <person name="Lumbsch H.T."/>
            <person name="Grewe F."/>
        </authorList>
    </citation>
    <scope>NUCLEOTIDE SEQUENCE [LARGE SCALE GENOMIC DNA]</scope>
    <source>
        <strain evidence="2 3">Grewe 0041</strain>
    </source>
</reference>
<organism evidence="2 3">
    <name type="scientific">Lepraria finkii</name>
    <dbReference type="NCBI Taxonomy" id="1340010"/>
    <lineage>
        <taxon>Eukaryota</taxon>
        <taxon>Fungi</taxon>
        <taxon>Dikarya</taxon>
        <taxon>Ascomycota</taxon>
        <taxon>Pezizomycotina</taxon>
        <taxon>Lecanoromycetes</taxon>
        <taxon>OSLEUM clade</taxon>
        <taxon>Lecanoromycetidae</taxon>
        <taxon>Lecanorales</taxon>
        <taxon>Lecanorineae</taxon>
        <taxon>Stereocaulaceae</taxon>
        <taxon>Lepraria</taxon>
    </lineage>
</organism>